<dbReference type="SMART" id="SM00387">
    <property type="entry name" value="HATPase_c"/>
    <property type="match status" value="1"/>
</dbReference>
<dbReference type="Gene3D" id="3.30.450.20">
    <property type="entry name" value="PAS domain"/>
    <property type="match status" value="1"/>
</dbReference>
<evidence type="ECO:0000313" key="13">
    <source>
        <dbReference type="EMBL" id="RKQ38002.1"/>
    </source>
</evidence>
<dbReference type="SUPFAM" id="SSF47384">
    <property type="entry name" value="Homodimeric domain of signal transducing histidine kinase"/>
    <property type="match status" value="1"/>
</dbReference>
<dbReference type="InterPro" id="IPR000700">
    <property type="entry name" value="PAS-assoc_C"/>
</dbReference>
<evidence type="ECO:0000256" key="9">
    <source>
        <dbReference type="ARBA" id="ARBA00023012"/>
    </source>
</evidence>
<accession>A0A495ADT3</accession>
<dbReference type="FunFam" id="1.10.287.130:FF:000040">
    <property type="entry name" value="PAS domain-containing sensor histidine kinase"/>
    <property type="match status" value="1"/>
</dbReference>
<evidence type="ECO:0000256" key="5">
    <source>
        <dbReference type="ARBA" id="ARBA00022741"/>
    </source>
</evidence>
<evidence type="ECO:0000313" key="14">
    <source>
        <dbReference type="Proteomes" id="UP000269301"/>
    </source>
</evidence>
<feature type="domain" description="PAS" evidence="11">
    <location>
        <begin position="10"/>
        <end position="73"/>
    </location>
</feature>
<keyword evidence="8" id="KW-0749">Sporulation</keyword>
<comment type="catalytic activity">
    <reaction evidence="1">
        <text>ATP + protein L-histidine = ADP + protein N-phospho-L-histidine.</text>
        <dbReference type="EC" id="2.7.13.3"/>
    </reaction>
</comment>
<dbReference type="SMART" id="SM00091">
    <property type="entry name" value="PAS"/>
    <property type="match status" value="1"/>
</dbReference>
<dbReference type="PROSITE" id="PS50113">
    <property type="entry name" value="PAC"/>
    <property type="match status" value="1"/>
</dbReference>
<dbReference type="InterPro" id="IPR005467">
    <property type="entry name" value="His_kinase_dom"/>
</dbReference>
<dbReference type="InterPro" id="IPR000014">
    <property type="entry name" value="PAS"/>
</dbReference>
<feature type="domain" description="PAC" evidence="12">
    <location>
        <begin position="74"/>
        <end position="126"/>
    </location>
</feature>
<dbReference type="SUPFAM" id="SSF55874">
    <property type="entry name" value="ATPase domain of HSP90 chaperone/DNA topoisomerase II/histidine kinase"/>
    <property type="match status" value="1"/>
</dbReference>
<dbReference type="InterPro" id="IPR036890">
    <property type="entry name" value="HATPase_C_sf"/>
</dbReference>
<dbReference type="InterPro" id="IPR004358">
    <property type="entry name" value="Sig_transdc_His_kin-like_C"/>
</dbReference>
<organism evidence="13 14">
    <name type="scientific">Oceanobacillus halophilus</name>
    <dbReference type="NCBI Taxonomy" id="930130"/>
    <lineage>
        <taxon>Bacteria</taxon>
        <taxon>Bacillati</taxon>
        <taxon>Bacillota</taxon>
        <taxon>Bacilli</taxon>
        <taxon>Bacillales</taxon>
        <taxon>Bacillaceae</taxon>
        <taxon>Oceanobacillus</taxon>
    </lineage>
</organism>
<dbReference type="CDD" id="cd00082">
    <property type="entry name" value="HisKA"/>
    <property type="match status" value="1"/>
</dbReference>
<dbReference type="Pfam" id="PF02518">
    <property type="entry name" value="HATPase_c"/>
    <property type="match status" value="1"/>
</dbReference>
<dbReference type="PROSITE" id="PS50109">
    <property type="entry name" value="HIS_KIN"/>
    <property type="match status" value="1"/>
</dbReference>
<keyword evidence="5" id="KW-0547">Nucleotide-binding</keyword>
<dbReference type="InterPro" id="IPR036097">
    <property type="entry name" value="HisK_dim/P_sf"/>
</dbReference>
<evidence type="ECO:0000259" key="10">
    <source>
        <dbReference type="PROSITE" id="PS50109"/>
    </source>
</evidence>
<evidence type="ECO:0000259" key="11">
    <source>
        <dbReference type="PROSITE" id="PS50112"/>
    </source>
</evidence>
<evidence type="ECO:0000256" key="2">
    <source>
        <dbReference type="ARBA" id="ARBA00012438"/>
    </source>
</evidence>
<proteinExistence type="predicted"/>
<dbReference type="SMART" id="SM00388">
    <property type="entry name" value="HisKA"/>
    <property type="match status" value="1"/>
</dbReference>
<dbReference type="GO" id="GO:0005524">
    <property type="term" value="F:ATP binding"/>
    <property type="evidence" value="ECO:0007669"/>
    <property type="project" value="UniProtKB-KW"/>
</dbReference>
<dbReference type="Pfam" id="PF00512">
    <property type="entry name" value="HisKA"/>
    <property type="match status" value="1"/>
</dbReference>
<dbReference type="Gene3D" id="3.30.565.10">
    <property type="entry name" value="Histidine kinase-like ATPase, C-terminal domain"/>
    <property type="match status" value="1"/>
</dbReference>
<keyword evidence="3" id="KW-0597">Phosphoprotein</keyword>
<dbReference type="GO" id="GO:0030435">
    <property type="term" value="P:sporulation resulting in formation of a cellular spore"/>
    <property type="evidence" value="ECO:0007669"/>
    <property type="project" value="UniProtKB-KW"/>
</dbReference>
<dbReference type="PANTHER" id="PTHR43065:SF34">
    <property type="entry name" value="SPORULATION KINASE A"/>
    <property type="match status" value="1"/>
</dbReference>
<evidence type="ECO:0000256" key="1">
    <source>
        <dbReference type="ARBA" id="ARBA00000085"/>
    </source>
</evidence>
<evidence type="ECO:0000256" key="8">
    <source>
        <dbReference type="ARBA" id="ARBA00022969"/>
    </source>
</evidence>
<dbReference type="InterPro" id="IPR003661">
    <property type="entry name" value="HisK_dim/P_dom"/>
</dbReference>
<dbReference type="PRINTS" id="PR00344">
    <property type="entry name" value="BCTRLSENSOR"/>
</dbReference>
<reference evidence="13 14" key="1">
    <citation type="journal article" date="2016" name="Int. J. Syst. Evol. Microbiol.">
        <title>Oceanobacillus halophilus sp. nov., a novel moderately halophilic bacterium from a hypersaline lake.</title>
        <authorList>
            <person name="Amoozegar M.A."/>
            <person name="Bagheri M."/>
            <person name="Makhdoumi A."/>
            <person name="Nikou M.M."/>
            <person name="Fazeli S.A.S."/>
            <person name="Schumann P."/>
            <person name="Sproer C."/>
            <person name="Sanchez-Porro C."/>
            <person name="Ventosa A."/>
        </authorList>
    </citation>
    <scope>NUCLEOTIDE SEQUENCE [LARGE SCALE GENOMIC DNA]</scope>
    <source>
        <strain evidence="13 14">DSM 23996</strain>
    </source>
</reference>
<keyword evidence="7" id="KW-0067">ATP-binding</keyword>
<keyword evidence="14" id="KW-1185">Reference proteome</keyword>
<dbReference type="OrthoDB" id="9815750at2"/>
<dbReference type="InterPro" id="IPR003594">
    <property type="entry name" value="HATPase_dom"/>
</dbReference>
<dbReference type="SUPFAM" id="SSF55785">
    <property type="entry name" value="PYP-like sensor domain (PAS domain)"/>
    <property type="match status" value="1"/>
</dbReference>
<dbReference type="Gene3D" id="1.10.287.130">
    <property type="match status" value="1"/>
</dbReference>
<dbReference type="InterPro" id="IPR035965">
    <property type="entry name" value="PAS-like_dom_sf"/>
</dbReference>
<comment type="caution">
    <text evidence="13">The sequence shown here is derived from an EMBL/GenBank/DDBJ whole genome shotgun (WGS) entry which is preliminary data.</text>
</comment>
<protein>
    <recommendedName>
        <fullName evidence="2">histidine kinase</fullName>
        <ecNumber evidence="2">2.7.13.3</ecNumber>
    </recommendedName>
</protein>
<dbReference type="NCBIfam" id="TIGR00229">
    <property type="entry name" value="sensory_box"/>
    <property type="match status" value="1"/>
</dbReference>
<dbReference type="PANTHER" id="PTHR43065">
    <property type="entry name" value="SENSOR HISTIDINE KINASE"/>
    <property type="match status" value="1"/>
</dbReference>
<evidence type="ECO:0000256" key="4">
    <source>
        <dbReference type="ARBA" id="ARBA00022679"/>
    </source>
</evidence>
<evidence type="ECO:0000256" key="3">
    <source>
        <dbReference type="ARBA" id="ARBA00022553"/>
    </source>
</evidence>
<dbReference type="EMBL" id="RBZP01000001">
    <property type="protein sequence ID" value="RKQ38002.1"/>
    <property type="molecule type" value="Genomic_DNA"/>
</dbReference>
<evidence type="ECO:0000256" key="7">
    <source>
        <dbReference type="ARBA" id="ARBA00022840"/>
    </source>
</evidence>
<dbReference type="CDD" id="cd00130">
    <property type="entry name" value="PAS"/>
    <property type="match status" value="1"/>
</dbReference>
<evidence type="ECO:0000259" key="12">
    <source>
        <dbReference type="PROSITE" id="PS50113"/>
    </source>
</evidence>
<feature type="domain" description="Histidine kinase" evidence="10">
    <location>
        <begin position="139"/>
        <end position="342"/>
    </location>
</feature>
<dbReference type="AlphaFoldDB" id="A0A495ADT3"/>
<dbReference type="Pfam" id="PF13426">
    <property type="entry name" value="PAS_9"/>
    <property type="match status" value="1"/>
</dbReference>
<dbReference type="GO" id="GO:0000155">
    <property type="term" value="F:phosphorelay sensor kinase activity"/>
    <property type="evidence" value="ECO:0007669"/>
    <property type="project" value="InterPro"/>
</dbReference>
<evidence type="ECO:0000256" key="6">
    <source>
        <dbReference type="ARBA" id="ARBA00022777"/>
    </source>
</evidence>
<keyword evidence="4" id="KW-0808">Transferase</keyword>
<dbReference type="EC" id="2.7.13.3" evidence="2"/>
<sequence length="343" mass="39243">MLPLSTLDWIENNQNEVIMVCDNKGKIIFVSSSIERLLGYSKSEMIGTNWSERLTPEERNYVCNRYENIVNKNQSFTLDLIHRSGKRMATDCLMCKVIDNETQETYYLITLRDITDRKEMEEMLVRSEKMSVAGQLAAGIAHEIRNPLTSIKGFLQILQAGVNRKEEYYKIMIEEIEKMEKITSELLFISKPLTDLKKRESIKEMIDDTVSLLHSQAKLKNIELIVKEPITESVYCDKSQIKQVLINLVKNAIEAMEQPGEITLGVLSDSNQIEIMVTDEGPGIPQEMIQKLGEPFFTTKKNGTGLGIMISKQILEEHHGELKITQNEYKGSTFKLVFPREGL</sequence>
<dbReference type="Proteomes" id="UP000269301">
    <property type="component" value="Unassembled WGS sequence"/>
</dbReference>
<gene>
    <name evidence="13" type="ORF">D8M06_01845</name>
</gene>
<keyword evidence="9" id="KW-0902">Two-component regulatory system</keyword>
<keyword evidence="6" id="KW-0418">Kinase</keyword>
<dbReference type="PROSITE" id="PS50112">
    <property type="entry name" value="PAS"/>
    <property type="match status" value="1"/>
</dbReference>
<name>A0A495ADT3_9BACI</name>